<dbReference type="Proteomes" id="UP000018144">
    <property type="component" value="Unassembled WGS sequence"/>
</dbReference>
<name>U4LSD1_PYROM</name>
<accession>U4LSD1</accession>
<sequence length="162" mass="17954">MSSASSSAFPRLPCTRMELTVHDMPNHRSQPISPQSILLDFSRLPKIAIIYQILNENTLQRQPIGFGVLNTTLETKPAWNRLIGGRRIAGRANVVFAARLAFALKKDGFPVRVKMPGKDIVQVNQLQVLMMEDSQILDETWAGEGVVPGPTDMLADAMELDI</sequence>
<dbReference type="AlphaFoldDB" id="U4LSD1"/>
<organism evidence="1 2">
    <name type="scientific">Pyronema omphalodes (strain CBS 100304)</name>
    <name type="common">Pyronema confluens</name>
    <dbReference type="NCBI Taxonomy" id="1076935"/>
    <lineage>
        <taxon>Eukaryota</taxon>
        <taxon>Fungi</taxon>
        <taxon>Dikarya</taxon>
        <taxon>Ascomycota</taxon>
        <taxon>Pezizomycotina</taxon>
        <taxon>Pezizomycetes</taxon>
        <taxon>Pezizales</taxon>
        <taxon>Pyronemataceae</taxon>
        <taxon>Pyronema</taxon>
    </lineage>
</organism>
<dbReference type="EMBL" id="HF935745">
    <property type="protein sequence ID" value="CCX32245.1"/>
    <property type="molecule type" value="Genomic_DNA"/>
</dbReference>
<gene>
    <name evidence="1" type="ORF">PCON_12587</name>
</gene>
<evidence type="ECO:0000313" key="1">
    <source>
        <dbReference type="EMBL" id="CCX32245.1"/>
    </source>
</evidence>
<proteinExistence type="predicted"/>
<reference evidence="1 2" key="1">
    <citation type="journal article" date="2013" name="PLoS Genet.">
        <title>The genome and development-dependent transcriptomes of Pyronema confluens: a window into fungal evolution.</title>
        <authorList>
            <person name="Traeger S."/>
            <person name="Altegoer F."/>
            <person name="Freitag M."/>
            <person name="Gabaldon T."/>
            <person name="Kempken F."/>
            <person name="Kumar A."/>
            <person name="Marcet-Houben M."/>
            <person name="Poggeler S."/>
            <person name="Stajich J.E."/>
            <person name="Nowrousian M."/>
        </authorList>
    </citation>
    <scope>NUCLEOTIDE SEQUENCE [LARGE SCALE GENOMIC DNA]</scope>
    <source>
        <strain evidence="2">CBS 100304</strain>
        <tissue evidence="1">Vegetative mycelium</tissue>
    </source>
</reference>
<evidence type="ECO:0000313" key="2">
    <source>
        <dbReference type="Proteomes" id="UP000018144"/>
    </source>
</evidence>
<keyword evidence="2" id="KW-1185">Reference proteome</keyword>
<protein>
    <submittedName>
        <fullName evidence="1">Uncharacterized protein</fullName>
    </submittedName>
</protein>